<evidence type="ECO:0000259" key="1">
    <source>
        <dbReference type="Pfam" id="PF01368"/>
    </source>
</evidence>
<dbReference type="RefSeq" id="WP_090245543.1">
    <property type="nucleotide sequence ID" value="NZ_FNOU01000013.1"/>
</dbReference>
<dbReference type="GO" id="GO:0003676">
    <property type="term" value="F:nucleic acid binding"/>
    <property type="evidence" value="ECO:0007669"/>
    <property type="project" value="InterPro"/>
</dbReference>
<dbReference type="InterPro" id="IPR051319">
    <property type="entry name" value="Oligoribo/pAp-PDE_c-di-AMP_PDE"/>
</dbReference>
<dbReference type="Proteomes" id="UP000199652">
    <property type="component" value="Unassembled WGS sequence"/>
</dbReference>
<dbReference type="PANTHER" id="PTHR47618:SF1">
    <property type="entry name" value="BIFUNCTIONAL OLIGORIBONUCLEASE AND PAP PHOSPHATASE NRNA"/>
    <property type="match status" value="1"/>
</dbReference>
<accession>A0A1H3GCG0</accession>
<evidence type="ECO:0000313" key="4">
    <source>
        <dbReference type="Proteomes" id="UP000199652"/>
    </source>
</evidence>
<dbReference type="OrthoDB" id="9803668at2"/>
<proteinExistence type="predicted"/>
<dbReference type="EMBL" id="FNOU01000013">
    <property type="protein sequence ID" value="SDY00747.1"/>
    <property type="molecule type" value="Genomic_DNA"/>
</dbReference>
<reference evidence="4" key="1">
    <citation type="submission" date="2016-10" db="EMBL/GenBank/DDBJ databases">
        <authorList>
            <person name="Varghese N."/>
            <person name="Submissions S."/>
        </authorList>
    </citation>
    <scope>NUCLEOTIDE SEQUENCE [LARGE SCALE GENOMIC DNA]</scope>
    <source>
        <strain evidence="4">VPI 5359</strain>
    </source>
</reference>
<evidence type="ECO:0000259" key="2">
    <source>
        <dbReference type="Pfam" id="PF02272"/>
    </source>
</evidence>
<dbReference type="InterPro" id="IPR038763">
    <property type="entry name" value="DHH_sf"/>
</dbReference>
<keyword evidence="4" id="KW-1185">Reference proteome</keyword>
<dbReference type="Pfam" id="PF02272">
    <property type="entry name" value="DHHA1"/>
    <property type="match status" value="1"/>
</dbReference>
<dbReference type="Gene3D" id="3.10.310.30">
    <property type="match status" value="1"/>
</dbReference>
<gene>
    <name evidence="3" type="ORF">SAMN04488579_11357</name>
</gene>
<dbReference type="SUPFAM" id="SSF64182">
    <property type="entry name" value="DHH phosphoesterases"/>
    <property type="match status" value="1"/>
</dbReference>
<dbReference type="InterPro" id="IPR003156">
    <property type="entry name" value="DHHA1_dom"/>
</dbReference>
<sequence length="320" mass="35532">MNKVPQSILDTITENKSFLVLAHRKPDGDAIGSVITLGLLLKAMGKTVDYYIDTPVEDKLDFFPEIACFNQKLKPYYDVVCFLDCSTMDYAYRPEGGITAKVVMVIDHHRSNDHFGQVNFVEETAATGELVFRVAKALAIPLDDQMVEAVYTSISTDTGSFQFSNVTSDTHQILSELYGHRDNFAPLAKRLHSMKSYNQMKLFGRAIDSLELLHQGKIAWVALSQRDIDDYGGEINITDDIANIGVNVAGVILSVTVKERENGLYRVSLRSKTPYAIDVSTFAKAHDGGGHFRAAGLSYTGDLTVLQEEIIAFFNEQEVD</sequence>
<name>A0A1H3GCG0_EUBBA</name>
<dbReference type="PANTHER" id="PTHR47618">
    <property type="entry name" value="BIFUNCTIONAL OLIGORIBONUCLEASE AND PAP PHOSPHATASE NRNA"/>
    <property type="match status" value="1"/>
</dbReference>
<protein>
    <submittedName>
        <fullName evidence="3">Phosphoesterase RecJ domain-containing protein</fullName>
    </submittedName>
</protein>
<feature type="domain" description="DDH" evidence="1">
    <location>
        <begin position="18"/>
        <end position="154"/>
    </location>
</feature>
<dbReference type="AlphaFoldDB" id="A0A1H3GCG0"/>
<dbReference type="Gene3D" id="3.90.1640.10">
    <property type="entry name" value="inorganic pyrophosphatase (n-terminal core)"/>
    <property type="match status" value="1"/>
</dbReference>
<dbReference type="Pfam" id="PF01368">
    <property type="entry name" value="DHH"/>
    <property type="match status" value="1"/>
</dbReference>
<dbReference type="InterPro" id="IPR001667">
    <property type="entry name" value="DDH_dom"/>
</dbReference>
<dbReference type="STRING" id="1528.SAMN04488579_11357"/>
<evidence type="ECO:0000313" key="3">
    <source>
        <dbReference type="EMBL" id="SDY00747.1"/>
    </source>
</evidence>
<feature type="domain" description="DHHA1" evidence="2">
    <location>
        <begin position="242"/>
        <end position="315"/>
    </location>
</feature>
<organism evidence="3 4">
    <name type="scientific">Eubacterium barkeri</name>
    <name type="common">Clostridium barkeri</name>
    <dbReference type="NCBI Taxonomy" id="1528"/>
    <lineage>
        <taxon>Bacteria</taxon>
        <taxon>Bacillati</taxon>
        <taxon>Bacillota</taxon>
        <taxon>Clostridia</taxon>
        <taxon>Eubacteriales</taxon>
        <taxon>Eubacteriaceae</taxon>
        <taxon>Eubacterium</taxon>
    </lineage>
</organism>